<reference evidence="9" key="1">
    <citation type="journal article" date="2019" name="Int. J. Syst. Evol. Microbiol.">
        <title>The Global Catalogue of Microorganisms (GCM) 10K type strain sequencing project: providing services to taxonomists for standard genome sequencing and annotation.</title>
        <authorList>
            <consortium name="The Broad Institute Genomics Platform"/>
            <consortium name="The Broad Institute Genome Sequencing Center for Infectious Disease"/>
            <person name="Wu L."/>
            <person name="Ma J."/>
        </authorList>
    </citation>
    <scope>NUCLEOTIDE SEQUENCE [LARGE SCALE GENOMIC DNA]</scope>
    <source>
        <strain evidence="9">JCM 17666</strain>
    </source>
</reference>
<dbReference type="Gene3D" id="3.30.560.10">
    <property type="entry name" value="Glucose Oxidase, domain 3"/>
    <property type="match status" value="1"/>
</dbReference>
<dbReference type="Pfam" id="PF00732">
    <property type="entry name" value="GMC_oxred_N"/>
    <property type="match status" value="1"/>
</dbReference>
<protein>
    <submittedName>
        <fullName evidence="8">GMC family oxidoreductase N-terminal domain-containing protein</fullName>
    </submittedName>
</protein>
<dbReference type="Pfam" id="PF05199">
    <property type="entry name" value="GMC_oxred_C"/>
    <property type="match status" value="1"/>
</dbReference>
<organism evidence="8 9">
    <name type="scientific">Pigmentiphaga soli</name>
    <dbReference type="NCBI Taxonomy" id="1007095"/>
    <lineage>
        <taxon>Bacteria</taxon>
        <taxon>Pseudomonadati</taxon>
        <taxon>Pseudomonadota</taxon>
        <taxon>Betaproteobacteria</taxon>
        <taxon>Burkholderiales</taxon>
        <taxon>Alcaligenaceae</taxon>
        <taxon>Pigmentiphaga</taxon>
    </lineage>
</organism>
<accession>A0ABP8GM33</accession>
<proteinExistence type="inferred from homology"/>
<evidence type="ECO:0000313" key="9">
    <source>
        <dbReference type="Proteomes" id="UP001501671"/>
    </source>
</evidence>
<name>A0ABP8GM33_9BURK</name>
<evidence type="ECO:0000256" key="5">
    <source>
        <dbReference type="RuleBase" id="RU003968"/>
    </source>
</evidence>
<gene>
    <name evidence="8" type="ORF">GCM10023144_10840</name>
</gene>
<comment type="cofactor">
    <cofactor evidence="1">
        <name>FAD</name>
        <dbReference type="ChEBI" id="CHEBI:57692"/>
    </cofactor>
</comment>
<dbReference type="InterPro" id="IPR012132">
    <property type="entry name" value="GMC_OxRdtase"/>
</dbReference>
<dbReference type="SUPFAM" id="SSF54373">
    <property type="entry name" value="FAD-linked reductases, C-terminal domain"/>
    <property type="match status" value="1"/>
</dbReference>
<evidence type="ECO:0000259" key="6">
    <source>
        <dbReference type="PROSITE" id="PS00623"/>
    </source>
</evidence>
<dbReference type="EMBL" id="BAABFO010000004">
    <property type="protein sequence ID" value="GAA4326870.1"/>
    <property type="molecule type" value="Genomic_DNA"/>
</dbReference>
<keyword evidence="3 5" id="KW-0285">Flavoprotein</keyword>
<dbReference type="InterPro" id="IPR000172">
    <property type="entry name" value="GMC_OxRdtase_N"/>
</dbReference>
<evidence type="ECO:0000256" key="2">
    <source>
        <dbReference type="ARBA" id="ARBA00010790"/>
    </source>
</evidence>
<dbReference type="Gene3D" id="3.50.50.60">
    <property type="entry name" value="FAD/NAD(P)-binding domain"/>
    <property type="match status" value="1"/>
</dbReference>
<evidence type="ECO:0000256" key="1">
    <source>
        <dbReference type="ARBA" id="ARBA00001974"/>
    </source>
</evidence>
<dbReference type="PANTHER" id="PTHR11552">
    <property type="entry name" value="GLUCOSE-METHANOL-CHOLINE GMC OXIDOREDUCTASE"/>
    <property type="match status" value="1"/>
</dbReference>
<feature type="domain" description="Glucose-methanol-choline oxidoreductase N-terminal" evidence="7">
    <location>
        <begin position="263"/>
        <end position="277"/>
    </location>
</feature>
<evidence type="ECO:0000313" key="8">
    <source>
        <dbReference type="EMBL" id="GAA4326870.1"/>
    </source>
</evidence>
<dbReference type="InterPro" id="IPR036188">
    <property type="entry name" value="FAD/NAD-bd_sf"/>
</dbReference>
<evidence type="ECO:0000256" key="3">
    <source>
        <dbReference type="ARBA" id="ARBA00022630"/>
    </source>
</evidence>
<dbReference type="RefSeq" id="WP_345247130.1">
    <property type="nucleotide sequence ID" value="NZ_BAABFO010000004.1"/>
</dbReference>
<evidence type="ECO:0000259" key="7">
    <source>
        <dbReference type="PROSITE" id="PS00624"/>
    </source>
</evidence>
<dbReference type="PANTHER" id="PTHR11552:SF147">
    <property type="entry name" value="CHOLINE DEHYDROGENASE, MITOCHONDRIAL"/>
    <property type="match status" value="1"/>
</dbReference>
<dbReference type="PROSITE" id="PS00623">
    <property type="entry name" value="GMC_OXRED_1"/>
    <property type="match status" value="1"/>
</dbReference>
<keyword evidence="9" id="KW-1185">Reference proteome</keyword>
<keyword evidence="4 5" id="KW-0274">FAD</keyword>
<sequence>MNSSSLPAVPRFDFVIAGAGSAGCVLAERLSRCGRYRVLLVEAGSEARGARFRIPAMVVKLLPDPRVTWQYHTEPQRNLNGKRQKWIQGKALGGSSSINGCLFVRGDPSEYDAWAAAGCRGWSYEELLPYFKKLESYPAGDPATRGRDGPIACTQLSATDALSDAFIAACEQAGYRRSRDCNDGAGYDGVFYSQYSTRRGLRSSTAHEYLRPARGRPNLVVLTNALVRRLRMDGGRVTGVEVRNADGTTGIYGVDVEAIVAAGALHSPGILERSGIGRPELLRELGIEVRTALPQVGENLRDHASARLTFRCSRPITINDVLRSPWLKAKEALKFAARRNGVLSICSSTVQLNCRSQAHTPRPDTLIRLQPLSGLDRYARTPEAGMDPYPGFTISVGALYPQSRGWVHIQDQAPDAAPRMDPNYLDDAGDRQIYVNGLKTARRIVGGAALERLVVEETRPGARVADDAGLMQHVLANLQTSWHVAGSCRMGADGDAVVDPRLRVRGVANLRVADASVFPTLPSSNTNIPTIMLAEKAADMILADARASY</sequence>
<dbReference type="Proteomes" id="UP001501671">
    <property type="component" value="Unassembled WGS sequence"/>
</dbReference>
<dbReference type="PIRSF" id="PIRSF000137">
    <property type="entry name" value="Alcohol_oxidase"/>
    <property type="match status" value="1"/>
</dbReference>
<dbReference type="SUPFAM" id="SSF51905">
    <property type="entry name" value="FAD/NAD(P)-binding domain"/>
    <property type="match status" value="1"/>
</dbReference>
<dbReference type="PROSITE" id="PS00624">
    <property type="entry name" value="GMC_OXRED_2"/>
    <property type="match status" value="1"/>
</dbReference>
<comment type="similarity">
    <text evidence="2 5">Belongs to the GMC oxidoreductase family.</text>
</comment>
<comment type="caution">
    <text evidence="8">The sequence shown here is derived from an EMBL/GenBank/DDBJ whole genome shotgun (WGS) entry which is preliminary data.</text>
</comment>
<feature type="domain" description="Glucose-methanol-choline oxidoreductase N-terminal" evidence="6">
    <location>
        <begin position="89"/>
        <end position="112"/>
    </location>
</feature>
<dbReference type="InterPro" id="IPR007867">
    <property type="entry name" value="GMC_OxRtase_C"/>
</dbReference>
<evidence type="ECO:0000256" key="4">
    <source>
        <dbReference type="ARBA" id="ARBA00022827"/>
    </source>
</evidence>